<feature type="domain" description="Cadherin" evidence="11">
    <location>
        <begin position="586"/>
        <end position="716"/>
    </location>
</feature>
<keyword evidence="7 9" id="KW-0472">Membrane</keyword>
<reference evidence="12" key="1">
    <citation type="journal article" date="2020" name="BMC">
        <title>Leishmania infection induces a limited differential gene expression in the sand fly midgut.</title>
        <authorList>
            <person name="Coutinho-Abreu I.V."/>
            <person name="Serafim T.D."/>
            <person name="Meneses C."/>
            <person name="Kamhawi S."/>
            <person name="Oliveira F."/>
            <person name="Valenzuela J.G."/>
        </authorList>
    </citation>
    <scope>NUCLEOTIDE SEQUENCE</scope>
    <source>
        <strain evidence="12">Jacobina</strain>
        <tissue evidence="12">Midgut</tissue>
    </source>
</reference>
<dbReference type="GO" id="GO:0005509">
    <property type="term" value="F:calcium ion binding"/>
    <property type="evidence" value="ECO:0007669"/>
    <property type="project" value="UniProtKB-UniRule"/>
</dbReference>
<organism evidence="12">
    <name type="scientific">Lutzomyia longipalpis</name>
    <name type="common">Sand fly</name>
    <dbReference type="NCBI Taxonomy" id="7200"/>
    <lineage>
        <taxon>Eukaryota</taxon>
        <taxon>Metazoa</taxon>
        <taxon>Ecdysozoa</taxon>
        <taxon>Arthropoda</taxon>
        <taxon>Hexapoda</taxon>
        <taxon>Insecta</taxon>
        <taxon>Pterygota</taxon>
        <taxon>Neoptera</taxon>
        <taxon>Endopterygota</taxon>
        <taxon>Diptera</taxon>
        <taxon>Nematocera</taxon>
        <taxon>Psychodoidea</taxon>
        <taxon>Psychodidae</taxon>
        <taxon>Lutzomyia</taxon>
        <taxon>Lutzomyia</taxon>
    </lineage>
</organism>
<feature type="chain" id="PRO_5028971246" evidence="10">
    <location>
        <begin position="23"/>
        <end position="1661"/>
    </location>
</feature>
<dbReference type="VEuPathDB" id="VectorBase:LLONM1_002123"/>
<evidence type="ECO:0000256" key="1">
    <source>
        <dbReference type="ARBA" id="ARBA00004370"/>
    </source>
</evidence>
<feature type="domain" description="Cadherin" evidence="11">
    <location>
        <begin position="271"/>
        <end position="360"/>
    </location>
</feature>
<dbReference type="InterPro" id="IPR015919">
    <property type="entry name" value="Cadherin-like_sf"/>
</dbReference>
<evidence type="ECO:0000256" key="7">
    <source>
        <dbReference type="ARBA" id="ARBA00023136"/>
    </source>
</evidence>
<dbReference type="EMBL" id="GITU01001226">
    <property type="protein sequence ID" value="MBC1169929.1"/>
    <property type="molecule type" value="Transcribed_RNA"/>
</dbReference>
<evidence type="ECO:0000256" key="3">
    <source>
        <dbReference type="ARBA" id="ARBA00022737"/>
    </source>
</evidence>
<dbReference type="PROSITE" id="PS00232">
    <property type="entry name" value="CADHERIN_1"/>
    <property type="match status" value="3"/>
</dbReference>
<proteinExistence type="predicted"/>
<feature type="domain" description="Cadherin" evidence="11">
    <location>
        <begin position="361"/>
        <end position="476"/>
    </location>
</feature>
<dbReference type="Gene3D" id="2.60.40.60">
    <property type="entry name" value="Cadherins"/>
    <property type="match status" value="10"/>
</dbReference>
<dbReference type="PRINTS" id="PR00205">
    <property type="entry name" value="CADHERIN"/>
</dbReference>
<feature type="domain" description="Cadherin" evidence="11">
    <location>
        <begin position="1190"/>
        <end position="1303"/>
    </location>
</feature>
<evidence type="ECO:0000256" key="5">
    <source>
        <dbReference type="ARBA" id="ARBA00022889"/>
    </source>
</evidence>
<feature type="domain" description="Cadherin" evidence="11">
    <location>
        <begin position="829"/>
        <end position="944"/>
    </location>
</feature>
<keyword evidence="12" id="KW-0675">Receptor</keyword>
<feature type="domain" description="Cadherin" evidence="11">
    <location>
        <begin position="477"/>
        <end position="585"/>
    </location>
</feature>
<evidence type="ECO:0000256" key="10">
    <source>
        <dbReference type="SAM" id="SignalP"/>
    </source>
</evidence>
<feature type="domain" description="Cadherin" evidence="11">
    <location>
        <begin position="1322"/>
        <end position="1422"/>
    </location>
</feature>
<comment type="subcellular location">
    <subcellularLocation>
        <location evidence="1">Membrane</location>
    </subcellularLocation>
</comment>
<dbReference type="InterPro" id="IPR002126">
    <property type="entry name" value="Cadherin-like_dom"/>
</dbReference>
<dbReference type="SUPFAM" id="SSF49313">
    <property type="entry name" value="Cadherin-like"/>
    <property type="match status" value="10"/>
</dbReference>
<evidence type="ECO:0000256" key="4">
    <source>
        <dbReference type="ARBA" id="ARBA00022837"/>
    </source>
</evidence>
<keyword evidence="4 8" id="KW-0106">Calcium</keyword>
<evidence type="ECO:0000256" key="2">
    <source>
        <dbReference type="ARBA" id="ARBA00022692"/>
    </source>
</evidence>
<keyword evidence="6 9" id="KW-1133">Transmembrane helix</keyword>
<accession>A0A7G3ACF8</accession>
<dbReference type="GO" id="GO:0005911">
    <property type="term" value="C:cell-cell junction"/>
    <property type="evidence" value="ECO:0007669"/>
    <property type="project" value="TreeGrafter"/>
</dbReference>
<keyword evidence="10" id="KW-0732">Signal</keyword>
<name>A0A7G3ACF8_LUTLO</name>
<dbReference type="PANTHER" id="PTHR24025">
    <property type="entry name" value="DESMOGLEIN FAMILY MEMBER"/>
    <property type="match status" value="1"/>
</dbReference>
<feature type="transmembrane region" description="Helical" evidence="9">
    <location>
        <begin position="1525"/>
        <end position="1550"/>
    </location>
</feature>
<feature type="domain" description="Cadherin" evidence="11">
    <location>
        <begin position="946"/>
        <end position="1072"/>
    </location>
</feature>
<dbReference type="CDD" id="cd11304">
    <property type="entry name" value="Cadherin_repeat"/>
    <property type="match status" value="9"/>
</dbReference>
<keyword evidence="5" id="KW-0130">Cell adhesion</keyword>
<evidence type="ECO:0000313" key="12">
    <source>
        <dbReference type="EMBL" id="MBC1169929.1"/>
    </source>
</evidence>
<protein>
    <submittedName>
        <fullName evidence="12">Putative cadherin egf lag seven-pass g-type receptor</fullName>
    </submittedName>
</protein>
<keyword evidence="2 9" id="KW-0812">Transmembrane</keyword>
<dbReference type="GO" id="GO:0007156">
    <property type="term" value="P:homophilic cell adhesion via plasma membrane adhesion molecules"/>
    <property type="evidence" value="ECO:0007669"/>
    <property type="project" value="InterPro"/>
</dbReference>
<dbReference type="InterPro" id="IPR020894">
    <property type="entry name" value="Cadherin_CS"/>
</dbReference>
<dbReference type="Pfam" id="PF00028">
    <property type="entry name" value="Cadherin"/>
    <property type="match status" value="2"/>
</dbReference>
<feature type="signal peptide" evidence="10">
    <location>
        <begin position="1"/>
        <end position="22"/>
    </location>
</feature>
<feature type="domain" description="Cadherin" evidence="11">
    <location>
        <begin position="726"/>
        <end position="828"/>
    </location>
</feature>
<dbReference type="InterPro" id="IPR050971">
    <property type="entry name" value="Cadherin-domain_protein"/>
</dbReference>
<keyword evidence="3" id="KW-0677">Repeat</keyword>
<feature type="domain" description="Cadherin" evidence="11">
    <location>
        <begin position="163"/>
        <end position="252"/>
    </location>
</feature>
<evidence type="ECO:0000259" key="11">
    <source>
        <dbReference type="PROSITE" id="PS50268"/>
    </source>
</evidence>
<dbReference type="SMART" id="SM00112">
    <property type="entry name" value="CA"/>
    <property type="match status" value="10"/>
</dbReference>
<evidence type="ECO:0000256" key="9">
    <source>
        <dbReference type="SAM" id="Phobius"/>
    </source>
</evidence>
<evidence type="ECO:0000256" key="6">
    <source>
        <dbReference type="ARBA" id="ARBA00022989"/>
    </source>
</evidence>
<dbReference type="GO" id="GO:0005886">
    <property type="term" value="C:plasma membrane"/>
    <property type="evidence" value="ECO:0007669"/>
    <property type="project" value="InterPro"/>
</dbReference>
<dbReference type="PANTHER" id="PTHR24025:SF23">
    <property type="entry name" value="NEURAL-CADHERIN"/>
    <property type="match status" value="1"/>
</dbReference>
<dbReference type="PROSITE" id="PS50268">
    <property type="entry name" value="CADHERIN_2"/>
    <property type="match status" value="11"/>
</dbReference>
<feature type="domain" description="Cadherin" evidence="11">
    <location>
        <begin position="1099"/>
        <end position="1189"/>
    </location>
</feature>
<evidence type="ECO:0000256" key="8">
    <source>
        <dbReference type="PROSITE-ProRule" id="PRU00043"/>
    </source>
</evidence>
<sequence>MPGKSSWLLLILLYVFIKPSIAQWTAPYFQDPETPGINVESFNTNPLQMNMDEEIQAPFDFLILTYTGTATPTIAFSFGDDLQFGHEFVRRDGAWVLRVTRRQDYETLKLEQYIFDVIVGGTRVTVICIINNLIDTPPIVTLLYEGACSARELEANQDTECHIQAYDPDSLYNNELSYRVIGNNREDQLFELREISSDDYSKNYTLIVVEELHFEVREVYNFRIIFTDSGNNEGETRVVVEVEDVPNLPPRWVKPFSTERFEEKTAQTFNVDAIDGDTGINTPIKYRLEFPSGQEWTQQNLVAIDEDTGVISVQPINRDQLKQEVFTFNIIAAKDYNLTWAIDGPAVLIVDDVNDNYPEIYLSPTTVSIPESTYMQLPFTQFVIDDIDLGPHATYTVEMVSLENYADAFTIIPNTGYQETSFLITVSNATFLDYEDEVWQSFQMRIVATEVDLEEHQREQTVQINLINWNDEIPEFAEDEYVVEVLETAGAGHQLSLVQATDRDIDDEVFHSIVGTLGSQFSCSQAGQVSIALNDVLDYERQTSVIIQVQARDSLLTGHPGETLHTVYAQLEIRVLDVNDETPDLRMPRTSPSIVENSPAGTVVTMEILATDPDTTADLEFSIDWSQSYAIKYGQEAEKHTYENCFIIEKHPETINRVFGHLIVNPEFEYDVDYEMYEMIYLTIRVEDLNQEVNEGTAEAILTVRIEDVNDNAPEFIGDTLETLRSVVEEALTGTLIGTIMAEDIDGPQFNQITYSIEAVVEQGTTPGWVRINPSTGVIEVDADQAIDCDDPKLDYLEYVITLSDGDHITTGNIKIDMIDTNNKLPEETSFEKTIEIYENTTEGVFVTIGATDQDRDSPHNFVWFMIDYESIRELQNLFEIQPDTGDLSVRLLGGAQLDRDFGPASHYIPIKYEDNYLGNGRRNSNNTHVTVVLLDVNDNAPVMPSPAQFQPTVGENFGAEYSIRTPIVSTDADDPTTPNSQVSYRILSIEPGEDHADPIPDISNAFEIVSDRTTNSGTLVVKSDLKGCYGTWRITIEAYDHGDEWTSAISLTSNETYNLRIDPYNYNEPRIVYPVAGQTIRLRFNDAYVNSPLVTTNGVPLQAFEALDPDGGTYGDVTFALTGSSNGEDHLVFRFDKEDREKSHLRITELIQSRTYSVNLQARDGGGLYQDLIDVRIIFVDIQGEPFFPESEFSGSFTENTPGLVEKIVIPEAEDPKNTGVTNPEEMFSIYYFLNPESDTFELDSETREMTLKQPLNREAIEMHTLNVIATNNRDGPITWTSGSVLEVQITVIDINDNPPKFELDYYGVGITTSDFVTKALITVVAFDPDTVDQDQLIYYILPETIVAQGTNLEAIKDEAFTMEPVTGVIRLNRAIDDSHTGYFEFMIEVRDSDSGFGPHTDQARVKIYIIAESNRVSFIFLNSMDDVKAQETYIKFVFTERFGFEANIDDIERRSQNDNQTVVRCHFIENSEAIDGDIIRARIVDLDFIQGIQNDLTSRGLFLNGYVPTTPETTNPEDAFQELLNIILTVVCAVLGVLCIVIGIAFYLRNRSLNRQLKALSTTNFGSVSSNLNRMGAPTTNIFAMEGKNPALNDQDFQREFMYDAKSIQSDDSDFVGIDKDPTFMPQKTSMESTNSGIFGGRSLNPMVDLKRDDDYTRF</sequence>